<feature type="region of interest" description="Disordered" evidence="1">
    <location>
        <begin position="1"/>
        <end position="30"/>
    </location>
</feature>
<protein>
    <submittedName>
        <fullName evidence="2">Uncharacterized protein</fullName>
    </submittedName>
</protein>
<comment type="caution">
    <text evidence="2">The sequence shown here is derived from an EMBL/GenBank/DDBJ whole genome shotgun (WGS) entry which is preliminary data.</text>
</comment>
<dbReference type="EMBL" id="QXCT01000001">
    <property type="protein sequence ID" value="MDW9252516.1"/>
    <property type="molecule type" value="Genomic_DNA"/>
</dbReference>
<organism evidence="2 3">
    <name type="scientific">Burkholderia thailandensis</name>
    <dbReference type="NCBI Taxonomy" id="57975"/>
    <lineage>
        <taxon>Bacteria</taxon>
        <taxon>Pseudomonadati</taxon>
        <taxon>Pseudomonadota</taxon>
        <taxon>Betaproteobacteria</taxon>
        <taxon>Burkholderiales</taxon>
        <taxon>Burkholderiaceae</taxon>
        <taxon>Burkholderia</taxon>
        <taxon>pseudomallei group</taxon>
    </lineage>
</organism>
<dbReference type="AlphaFoldDB" id="A0AAW9CRP0"/>
<feature type="compositionally biased region" description="Low complexity" evidence="1">
    <location>
        <begin position="1"/>
        <end position="15"/>
    </location>
</feature>
<reference evidence="2" key="1">
    <citation type="submission" date="2018-08" db="EMBL/GenBank/DDBJ databases">
        <title>Identification of Burkholderia cepacia strains that express a Burkholderia pseudomallei-like capsular polysaccharide.</title>
        <authorList>
            <person name="Burtnick M.N."/>
            <person name="Vongsouvath M."/>
            <person name="Newton P."/>
            <person name="Wuthiekanun V."/>
            <person name="Limmathurotsakul D."/>
            <person name="Brett P.J."/>
            <person name="Chantratita N."/>
            <person name="Dance D.A."/>
        </authorList>
    </citation>
    <scope>NUCLEOTIDE SEQUENCE</scope>
    <source>
        <strain evidence="2">SBXCC001</strain>
    </source>
</reference>
<accession>A0AAW9CRP0</accession>
<evidence type="ECO:0000313" key="3">
    <source>
        <dbReference type="Proteomes" id="UP001272137"/>
    </source>
</evidence>
<dbReference type="Proteomes" id="UP001272137">
    <property type="component" value="Unassembled WGS sequence"/>
</dbReference>
<gene>
    <name evidence="2" type="ORF">C7S16_4613</name>
</gene>
<name>A0AAW9CRP0_BURTH</name>
<proteinExistence type="predicted"/>
<sequence length="100" mass="10916">MRGRGPASSASRAAPHGTAPIVPRRAGRNVGARVRIAMRHRIGIASTSHRHRIDIASASHRHRMPSRAVAMACAGMVDMPASMARRTSCRMRKRSHTMRA</sequence>
<evidence type="ECO:0000313" key="2">
    <source>
        <dbReference type="EMBL" id="MDW9252516.1"/>
    </source>
</evidence>
<evidence type="ECO:0000256" key="1">
    <source>
        <dbReference type="SAM" id="MobiDB-lite"/>
    </source>
</evidence>